<evidence type="ECO:0000256" key="12">
    <source>
        <dbReference type="SAM" id="SignalP"/>
    </source>
</evidence>
<evidence type="ECO:0000256" key="6">
    <source>
        <dbReference type="ARBA" id="ARBA00023004"/>
    </source>
</evidence>
<dbReference type="Gene3D" id="2.40.170.20">
    <property type="entry name" value="TonB-dependent receptor, beta-barrel domain"/>
    <property type="match status" value="1"/>
</dbReference>
<evidence type="ECO:0000256" key="8">
    <source>
        <dbReference type="ARBA" id="ARBA00023136"/>
    </source>
</evidence>
<proteinExistence type="inferred from homology"/>
<evidence type="ECO:0000313" key="14">
    <source>
        <dbReference type="EMBL" id="AOR76399.1"/>
    </source>
</evidence>
<dbReference type="Pfam" id="PF07660">
    <property type="entry name" value="STN"/>
    <property type="match status" value="1"/>
</dbReference>
<evidence type="ECO:0000259" key="13">
    <source>
        <dbReference type="SMART" id="SM00965"/>
    </source>
</evidence>
<keyword evidence="6" id="KW-0408">Iron</keyword>
<dbReference type="AlphaFoldDB" id="A0A1D8A2R2"/>
<keyword evidence="8 10" id="KW-0472">Membrane</keyword>
<reference evidence="15" key="1">
    <citation type="journal article" date="2017" name="J. Biotechnol.">
        <title>Complete genome sequence of Novosphingobium resinovorum SA1, a versatile xenobiotic-degrading bacterium capable of utilizing sulfanilic acid.</title>
        <authorList>
            <person name="Hegedus B."/>
            <person name="Kos P.B."/>
            <person name="Balint B."/>
            <person name="Maroti G."/>
            <person name="Gan H.M."/>
            <person name="Perei K."/>
            <person name="Rakhely G."/>
        </authorList>
    </citation>
    <scope>NUCLEOTIDE SEQUENCE [LARGE SCALE GENOMIC DNA]</scope>
    <source>
        <strain evidence="15">SA1</strain>
    </source>
</reference>
<evidence type="ECO:0000256" key="1">
    <source>
        <dbReference type="ARBA" id="ARBA00004571"/>
    </source>
</evidence>
<dbReference type="KEGG" id="nre:BES08_06265"/>
<dbReference type="SUPFAM" id="SSF56935">
    <property type="entry name" value="Porins"/>
    <property type="match status" value="1"/>
</dbReference>
<keyword evidence="5 10" id="KW-0812">Transmembrane</keyword>
<dbReference type="GO" id="GO:0006826">
    <property type="term" value="P:iron ion transport"/>
    <property type="evidence" value="ECO:0007669"/>
    <property type="project" value="UniProtKB-KW"/>
</dbReference>
<keyword evidence="9 10" id="KW-0998">Cell outer membrane</keyword>
<evidence type="ECO:0000256" key="7">
    <source>
        <dbReference type="ARBA" id="ARBA00023077"/>
    </source>
</evidence>
<dbReference type="EMBL" id="CP017075">
    <property type="protein sequence ID" value="AOR76399.1"/>
    <property type="molecule type" value="Genomic_DNA"/>
</dbReference>
<dbReference type="RefSeq" id="WP_069707854.1">
    <property type="nucleotide sequence ID" value="NZ_CP017075.1"/>
</dbReference>
<dbReference type="PANTHER" id="PTHR47234">
    <property type="match status" value="1"/>
</dbReference>
<dbReference type="OrthoDB" id="7051241at2"/>
<dbReference type="InterPro" id="IPR011662">
    <property type="entry name" value="Secretin/TonB_short_N"/>
</dbReference>
<protein>
    <recommendedName>
        <fullName evidence="13">Secretin/TonB short N-terminal domain-containing protein</fullName>
    </recommendedName>
</protein>
<keyword evidence="3 10" id="KW-1134">Transmembrane beta strand</keyword>
<keyword evidence="4" id="KW-0406">Ion transport</keyword>
<accession>A0A1D8A2R2</accession>
<dbReference type="Gene3D" id="2.170.130.10">
    <property type="entry name" value="TonB-dependent receptor, plug domain"/>
    <property type="match status" value="1"/>
</dbReference>
<evidence type="ECO:0000256" key="3">
    <source>
        <dbReference type="ARBA" id="ARBA00022452"/>
    </source>
</evidence>
<comment type="subcellular location">
    <subcellularLocation>
        <location evidence="1 10">Cell outer membrane</location>
        <topology evidence="1 10">Multi-pass membrane protein</topology>
    </subcellularLocation>
</comment>
<evidence type="ECO:0000256" key="9">
    <source>
        <dbReference type="ARBA" id="ARBA00023237"/>
    </source>
</evidence>
<comment type="similarity">
    <text evidence="10 11">Belongs to the TonB-dependent receptor family.</text>
</comment>
<dbReference type="InterPro" id="IPR036942">
    <property type="entry name" value="Beta-barrel_TonB_sf"/>
</dbReference>
<evidence type="ECO:0000256" key="2">
    <source>
        <dbReference type="ARBA" id="ARBA00022448"/>
    </source>
</evidence>
<dbReference type="PROSITE" id="PS52016">
    <property type="entry name" value="TONB_DEPENDENT_REC_3"/>
    <property type="match status" value="1"/>
</dbReference>
<sequence length="861" mass="91054">MPSHRITLLQCLEGVAALAIATAAANAHAQTRSAVRGENTAPYVEIDLPGQPLQESVKALAVATQTNILGDAGVLAGREAPALRGRYTLEQALARLLEGTGLSAMPLGRNGTEGFAIRRADYAGSAADDVGITVTGSRIRGGEPSSLVIALDRQSIEDTGQFSMTDVAHSIPQSFGGGTNPGIGFNVPTASGVDAGGSSSVNLRGLGSEATLTLLNGHRAAYSGTRQGIDISTIPLGMVEKIEVMPDGASALYGSDAVAGVVNVILRRHFDGLETRAQIGGTTQGGGFRQQYGAVGGAGWGTGGLVAGYEFMSDSGIMSDQRDYTAIHPGLTLAAKQRRHAVVVNGHQALGENLTFALDALFNKRWYETVNPTNAAGDLDISRSERRMTSRSITLAPSLTLDVGPWQASLSGVYGSERMWLTGDYFSGQTLTTTQVVCYCNSLYSIEANGDGPLFALPGGLARGAIGGGYRVNHFSAQQANASNTSGSQGSYYAFGELDLPLAGPDLDLWGVRRLTLTGAVRYERYPGIASVATPRLGLIYEPVSDLTLKASWGRTFRAPSLYQLLQVNSASLYRAASLGGATGTALYMSGGNRDLKPERARTWTTSLQYKPGQLPGLDLQVSYFSVHYINRIVTPIAYSSQSLSNPIYADFVLRDPGARAVSDAVASSAYFDNYSGAAYNPATVGAIVDNTYANVGRQEVKGVDVLARYRRDFGDLGTLSFMLNAAWLDSRQQLTPGSAVTELAGTIFNPPHWRGRGSVTWSLGTTMFNTTVSRIGAVTDARYAARARVEGMTTIDLTARHGFTDDSGPLAGLSLTLTVQNLFNASLDTIAAPNYYDTAYDMTNYSALGRYIGVGVTKAW</sequence>
<dbReference type="SMART" id="SM00965">
    <property type="entry name" value="STN"/>
    <property type="match status" value="1"/>
</dbReference>
<keyword evidence="2 10" id="KW-0813">Transport</keyword>
<dbReference type="Pfam" id="PF07715">
    <property type="entry name" value="Plug"/>
    <property type="match status" value="1"/>
</dbReference>
<dbReference type="InterPro" id="IPR012910">
    <property type="entry name" value="Plug_dom"/>
</dbReference>
<dbReference type="PANTHER" id="PTHR47234:SF3">
    <property type="entry name" value="SECRETIN_TONB SHORT N-TERMINAL DOMAIN-CONTAINING PROTEIN"/>
    <property type="match status" value="1"/>
</dbReference>
<dbReference type="Gene3D" id="3.55.50.30">
    <property type="match status" value="1"/>
</dbReference>
<evidence type="ECO:0000256" key="4">
    <source>
        <dbReference type="ARBA" id="ARBA00022496"/>
    </source>
</evidence>
<evidence type="ECO:0000313" key="15">
    <source>
        <dbReference type="Proteomes" id="UP000094626"/>
    </source>
</evidence>
<dbReference type="InterPro" id="IPR000531">
    <property type="entry name" value="Beta-barrel_TonB"/>
</dbReference>
<name>A0A1D8A2R2_9SPHN</name>
<keyword evidence="7 11" id="KW-0798">TonB box</keyword>
<evidence type="ECO:0000256" key="11">
    <source>
        <dbReference type="RuleBase" id="RU003357"/>
    </source>
</evidence>
<keyword evidence="15" id="KW-1185">Reference proteome</keyword>
<keyword evidence="4" id="KW-0410">Iron transport</keyword>
<evidence type="ECO:0000256" key="5">
    <source>
        <dbReference type="ARBA" id="ARBA00022692"/>
    </source>
</evidence>
<dbReference type="InterPro" id="IPR037066">
    <property type="entry name" value="Plug_dom_sf"/>
</dbReference>
<dbReference type="CDD" id="cd01347">
    <property type="entry name" value="ligand_gated_channel"/>
    <property type="match status" value="1"/>
</dbReference>
<dbReference type="Proteomes" id="UP000094626">
    <property type="component" value="Chromosome"/>
</dbReference>
<keyword evidence="12" id="KW-0732">Signal</keyword>
<feature type="signal peptide" evidence="12">
    <location>
        <begin position="1"/>
        <end position="29"/>
    </location>
</feature>
<feature type="chain" id="PRO_5009104642" description="Secretin/TonB short N-terminal domain-containing protein" evidence="12">
    <location>
        <begin position="30"/>
        <end position="861"/>
    </location>
</feature>
<organism evidence="14 15">
    <name type="scientific">Novosphingobium resinovorum</name>
    <dbReference type="NCBI Taxonomy" id="158500"/>
    <lineage>
        <taxon>Bacteria</taxon>
        <taxon>Pseudomonadati</taxon>
        <taxon>Pseudomonadota</taxon>
        <taxon>Alphaproteobacteria</taxon>
        <taxon>Sphingomonadales</taxon>
        <taxon>Sphingomonadaceae</taxon>
        <taxon>Novosphingobium</taxon>
    </lineage>
</organism>
<dbReference type="Pfam" id="PF00593">
    <property type="entry name" value="TonB_dep_Rec_b-barrel"/>
    <property type="match status" value="1"/>
</dbReference>
<feature type="domain" description="Secretin/TonB short N-terminal" evidence="13">
    <location>
        <begin position="66"/>
        <end position="120"/>
    </location>
</feature>
<gene>
    <name evidence="14" type="ORF">BES08_06265</name>
</gene>
<evidence type="ECO:0000256" key="10">
    <source>
        <dbReference type="PROSITE-ProRule" id="PRU01360"/>
    </source>
</evidence>
<dbReference type="InterPro" id="IPR039426">
    <property type="entry name" value="TonB-dep_rcpt-like"/>
</dbReference>
<dbReference type="GO" id="GO:0009279">
    <property type="term" value="C:cell outer membrane"/>
    <property type="evidence" value="ECO:0007669"/>
    <property type="project" value="UniProtKB-SubCell"/>
</dbReference>